<protein>
    <recommendedName>
        <fullName evidence="1">Reverse transcriptase domain-containing protein</fullName>
    </recommendedName>
</protein>
<dbReference type="InterPro" id="IPR000477">
    <property type="entry name" value="RT_dom"/>
</dbReference>
<dbReference type="EMBL" id="GECU01017950">
    <property type="protein sequence ID" value="JAS89756.1"/>
    <property type="molecule type" value="Transcribed_RNA"/>
</dbReference>
<proteinExistence type="predicted"/>
<reference evidence="2" key="1">
    <citation type="submission" date="2015-11" db="EMBL/GenBank/DDBJ databases">
        <title>De novo transcriptome assembly of four potential Pierce s Disease insect vectors from Arizona vineyards.</title>
        <authorList>
            <person name="Tassone E.E."/>
        </authorList>
    </citation>
    <scope>NUCLEOTIDE SEQUENCE</scope>
</reference>
<gene>
    <name evidence="2" type="ORF">g.9603</name>
</gene>
<dbReference type="AlphaFoldDB" id="A0A1B6IS47"/>
<dbReference type="Pfam" id="PF00078">
    <property type="entry name" value="RVT_1"/>
    <property type="match status" value="1"/>
</dbReference>
<name>A0A1B6IS47_9HEMI</name>
<sequence length="549" mass="62193">RLTFNHTVTDDPHVMCNLFAGFFASTFNPRDDTTLDFHFASNFNVNRFHVSEERVRKELESLDVNKGNGPDLIPPIVLKKCSVQLSKPLTNLLNRLFMDGIFPTALKSSYVVPIPKTPNATDVTSFRPIVIQPALAKVVEGLVLELISNDIKSIIVPQQHGFCKGRSTQTNLVIYTDYILSAFNRRHQVDSIYLDLSKAFDKISHSLLISKLEGYGFCGLSLEWFKSYLNGRSLKVKLGNHLSEEFPPTSGVPQGSKLGPILFNLFVNDIISHLSSEYLLFADDLKIFKEIYSRDDCLNLQRDLNLIAEWCDDNKMVINSTKCLTITFCRLKNPVAFNYTVSGDIKRVTSINDLGVSLTTNLSPDAHIDAVSLKANKMLGFIFRMSRGTFGDETLLLLYKALVRPNLEYCTLVWSPHYASHIHKLQSIQNKFCRLQGVRRGAAYREVSVPALEQEFLLPTLECRRRMFDIIFLHKLINGAIDSPELLSRISLLVPAGTRSRNMFSTCHHSNNYSYHGPIARLHRRGNSIPSDGDMFYDSIAHLKKRLQQ</sequence>
<evidence type="ECO:0000259" key="1">
    <source>
        <dbReference type="PROSITE" id="PS50878"/>
    </source>
</evidence>
<evidence type="ECO:0000313" key="2">
    <source>
        <dbReference type="EMBL" id="JAS89756.1"/>
    </source>
</evidence>
<feature type="non-terminal residue" evidence="2">
    <location>
        <position position="1"/>
    </location>
</feature>
<accession>A0A1B6IS47</accession>
<organism evidence="2">
    <name type="scientific">Homalodisca liturata</name>
    <dbReference type="NCBI Taxonomy" id="320908"/>
    <lineage>
        <taxon>Eukaryota</taxon>
        <taxon>Metazoa</taxon>
        <taxon>Ecdysozoa</taxon>
        <taxon>Arthropoda</taxon>
        <taxon>Hexapoda</taxon>
        <taxon>Insecta</taxon>
        <taxon>Pterygota</taxon>
        <taxon>Neoptera</taxon>
        <taxon>Paraneoptera</taxon>
        <taxon>Hemiptera</taxon>
        <taxon>Auchenorrhyncha</taxon>
        <taxon>Membracoidea</taxon>
        <taxon>Cicadellidae</taxon>
        <taxon>Cicadellinae</taxon>
        <taxon>Proconiini</taxon>
        <taxon>Homalodisca</taxon>
    </lineage>
</organism>
<dbReference type="CDD" id="cd01650">
    <property type="entry name" value="RT_nLTR_like"/>
    <property type="match status" value="1"/>
</dbReference>
<feature type="domain" description="Reverse transcriptase" evidence="1">
    <location>
        <begin position="95"/>
        <end position="358"/>
    </location>
</feature>
<dbReference type="PANTHER" id="PTHR33332">
    <property type="entry name" value="REVERSE TRANSCRIPTASE DOMAIN-CONTAINING PROTEIN"/>
    <property type="match status" value="1"/>
</dbReference>
<dbReference type="PROSITE" id="PS50878">
    <property type="entry name" value="RT_POL"/>
    <property type="match status" value="1"/>
</dbReference>
<dbReference type="GO" id="GO:0071897">
    <property type="term" value="P:DNA biosynthetic process"/>
    <property type="evidence" value="ECO:0007669"/>
    <property type="project" value="UniProtKB-ARBA"/>
</dbReference>
<dbReference type="SUPFAM" id="SSF56672">
    <property type="entry name" value="DNA/RNA polymerases"/>
    <property type="match status" value="1"/>
</dbReference>
<dbReference type="InterPro" id="IPR043502">
    <property type="entry name" value="DNA/RNA_pol_sf"/>
</dbReference>